<dbReference type="Pfam" id="PF00515">
    <property type="entry name" value="TPR_1"/>
    <property type="match status" value="1"/>
</dbReference>
<feature type="repeat" description="TPR" evidence="3">
    <location>
        <begin position="55"/>
        <end position="88"/>
    </location>
</feature>
<keyword evidence="1" id="KW-0677">Repeat</keyword>
<accession>A0A4Y9R2F8</accession>
<evidence type="ECO:0000256" key="1">
    <source>
        <dbReference type="ARBA" id="ARBA00022737"/>
    </source>
</evidence>
<dbReference type="PROSITE" id="PS50293">
    <property type="entry name" value="TPR_REGION"/>
    <property type="match status" value="1"/>
</dbReference>
<gene>
    <name evidence="5" type="ORF">E4S40_03020</name>
</gene>
<dbReference type="Pfam" id="PF13414">
    <property type="entry name" value="TPR_11"/>
    <property type="match status" value="1"/>
</dbReference>
<protein>
    <submittedName>
        <fullName evidence="5">DUF3808 domain-containing protein</fullName>
    </submittedName>
</protein>
<dbReference type="PROSITE" id="PS51257">
    <property type="entry name" value="PROKAR_LIPOPROTEIN"/>
    <property type="match status" value="1"/>
</dbReference>
<name>A0A4Y9R2F8_9BACT</name>
<dbReference type="InterPro" id="IPR011990">
    <property type="entry name" value="TPR-like_helical_dom_sf"/>
</dbReference>
<dbReference type="Gene3D" id="1.25.40.10">
    <property type="entry name" value="Tetratricopeptide repeat domain"/>
    <property type="match status" value="2"/>
</dbReference>
<keyword evidence="6" id="KW-1185">Reference proteome</keyword>
<dbReference type="InterPro" id="IPR019734">
    <property type="entry name" value="TPR_rpt"/>
</dbReference>
<dbReference type="EMBL" id="SPSB01000001">
    <property type="protein sequence ID" value="TFV97636.1"/>
    <property type="molecule type" value="Genomic_DNA"/>
</dbReference>
<dbReference type="PANTHER" id="PTHR44858:SF1">
    <property type="entry name" value="UDP-N-ACETYLGLUCOSAMINE--PEPTIDE N-ACETYLGLUCOSAMINYLTRANSFERASE SPINDLY-RELATED"/>
    <property type="match status" value="1"/>
</dbReference>
<reference evidence="5 6" key="1">
    <citation type="submission" date="2019-03" db="EMBL/GenBank/DDBJ databases">
        <title>Algoriphagus sp. nov, a new strain isolated from root system soil of mangrove plant Kandelia.</title>
        <authorList>
            <person name="Yin Q."/>
            <person name="Wang K."/>
            <person name="Song Z."/>
        </authorList>
    </citation>
    <scope>NUCLEOTIDE SEQUENCE [LARGE SCALE GENOMIC DNA]</scope>
    <source>
        <strain evidence="5 6">XY-J91</strain>
    </source>
</reference>
<comment type="caution">
    <text evidence="5">The sequence shown here is derived from an EMBL/GenBank/DDBJ whole genome shotgun (WGS) entry which is preliminary data.</text>
</comment>
<dbReference type="OrthoDB" id="9785181at2"/>
<dbReference type="PROSITE" id="PS50005">
    <property type="entry name" value="TPR"/>
    <property type="match status" value="1"/>
</dbReference>
<dbReference type="SMART" id="SM00028">
    <property type="entry name" value="TPR"/>
    <property type="match status" value="4"/>
</dbReference>
<dbReference type="InterPro" id="IPR050498">
    <property type="entry name" value="Ycf3"/>
</dbReference>
<evidence type="ECO:0000256" key="4">
    <source>
        <dbReference type="SAM" id="SignalP"/>
    </source>
</evidence>
<sequence length="200" mass="22193">MKIIYRLGVALLISGATFACTGKSSSEGDRAFNRGAYEEAVNEYSQDLKYNPNDVVLLFNRGRAHEEQGQLDSAIADFEKALEIEPNNFQVLLAISNLHYAQENYSRALIYASKAEEISGAPAMASFMKARALHQMGHTADAMKAYGNAIQLDKNFAQAYFNRGMLKIALKQKRSACEDFQLAKSLEYPGAEDALNKFCK</sequence>
<evidence type="ECO:0000313" key="6">
    <source>
        <dbReference type="Proteomes" id="UP000297647"/>
    </source>
</evidence>
<dbReference type="AlphaFoldDB" id="A0A4Y9R2F8"/>
<feature type="chain" id="PRO_5021410442" evidence="4">
    <location>
        <begin position="20"/>
        <end position="200"/>
    </location>
</feature>
<organism evidence="5 6">
    <name type="scientific">Algoriphagus kandeliae</name>
    <dbReference type="NCBI Taxonomy" id="2562278"/>
    <lineage>
        <taxon>Bacteria</taxon>
        <taxon>Pseudomonadati</taxon>
        <taxon>Bacteroidota</taxon>
        <taxon>Cytophagia</taxon>
        <taxon>Cytophagales</taxon>
        <taxon>Cyclobacteriaceae</taxon>
        <taxon>Algoriphagus</taxon>
    </lineage>
</organism>
<keyword evidence="4" id="KW-0732">Signal</keyword>
<dbReference type="SUPFAM" id="SSF48452">
    <property type="entry name" value="TPR-like"/>
    <property type="match status" value="1"/>
</dbReference>
<dbReference type="RefSeq" id="WP_135070656.1">
    <property type="nucleotide sequence ID" value="NZ_SPSB01000001.1"/>
</dbReference>
<proteinExistence type="predicted"/>
<keyword evidence="2 3" id="KW-0802">TPR repeat</keyword>
<evidence type="ECO:0000256" key="3">
    <source>
        <dbReference type="PROSITE-ProRule" id="PRU00339"/>
    </source>
</evidence>
<feature type="signal peptide" evidence="4">
    <location>
        <begin position="1"/>
        <end position="19"/>
    </location>
</feature>
<dbReference type="Proteomes" id="UP000297647">
    <property type="component" value="Unassembled WGS sequence"/>
</dbReference>
<evidence type="ECO:0000313" key="5">
    <source>
        <dbReference type="EMBL" id="TFV97636.1"/>
    </source>
</evidence>
<dbReference type="PANTHER" id="PTHR44858">
    <property type="entry name" value="TETRATRICOPEPTIDE REPEAT PROTEIN 6"/>
    <property type="match status" value="1"/>
</dbReference>
<evidence type="ECO:0000256" key="2">
    <source>
        <dbReference type="ARBA" id="ARBA00022803"/>
    </source>
</evidence>